<keyword evidence="3" id="KW-1133">Transmembrane helix</keyword>
<feature type="region of interest" description="Disordered" evidence="2">
    <location>
        <begin position="466"/>
        <end position="507"/>
    </location>
</feature>
<feature type="compositionally biased region" description="Basic and acidic residues" evidence="2">
    <location>
        <begin position="288"/>
        <end position="303"/>
    </location>
</feature>
<evidence type="ECO:0000313" key="4">
    <source>
        <dbReference type="EMBL" id="GMI73052.1"/>
    </source>
</evidence>
<evidence type="ECO:0000256" key="1">
    <source>
        <dbReference type="ARBA" id="ARBA00023054"/>
    </source>
</evidence>
<feature type="compositionally biased region" description="Polar residues" evidence="2">
    <location>
        <begin position="77"/>
        <end position="88"/>
    </location>
</feature>
<proteinExistence type="predicted"/>
<dbReference type="GO" id="GO:0072699">
    <property type="term" value="P:protein localization to cortical microtubule cytoskeleton"/>
    <property type="evidence" value="ECO:0007669"/>
    <property type="project" value="TreeGrafter"/>
</dbReference>
<name>A0A9W7LQ40_HIBTR</name>
<comment type="caution">
    <text evidence="4">The sequence shown here is derived from an EMBL/GenBank/DDBJ whole genome shotgun (WGS) entry which is preliminary data.</text>
</comment>
<accession>A0A9W7LQ40</accession>
<feature type="region of interest" description="Disordered" evidence="2">
    <location>
        <begin position="67"/>
        <end position="88"/>
    </location>
</feature>
<keyword evidence="3" id="KW-0812">Transmembrane</keyword>
<dbReference type="Proteomes" id="UP001165190">
    <property type="component" value="Unassembled WGS sequence"/>
</dbReference>
<reference evidence="4" key="1">
    <citation type="submission" date="2023-05" db="EMBL/GenBank/DDBJ databases">
        <title>Genome and transcriptome analyses reveal genes involved in the formation of fine ridges on petal epidermal cells in Hibiscus trionum.</title>
        <authorList>
            <person name="Koshimizu S."/>
            <person name="Masuda S."/>
            <person name="Ishii T."/>
            <person name="Shirasu K."/>
            <person name="Hoshino A."/>
            <person name="Arita M."/>
        </authorList>
    </citation>
    <scope>NUCLEOTIDE SEQUENCE</scope>
    <source>
        <strain evidence="4">Hamamatsu line</strain>
    </source>
</reference>
<dbReference type="OrthoDB" id="1870283at2759"/>
<feature type="compositionally biased region" description="Basic and acidic residues" evidence="2">
    <location>
        <begin position="492"/>
        <end position="507"/>
    </location>
</feature>
<dbReference type="EMBL" id="BSYR01000010">
    <property type="protein sequence ID" value="GMI73052.1"/>
    <property type="molecule type" value="Genomic_DNA"/>
</dbReference>
<dbReference type="PANTHER" id="PTHR31342:SF4">
    <property type="entry name" value="ACTIN BINDING PROTEIN FAMILY"/>
    <property type="match status" value="1"/>
</dbReference>
<feature type="region of interest" description="Disordered" evidence="2">
    <location>
        <begin position="288"/>
        <end position="311"/>
    </location>
</feature>
<keyword evidence="1" id="KW-0175">Coiled coil</keyword>
<dbReference type="GO" id="GO:0055028">
    <property type="term" value="C:cortical microtubule"/>
    <property type="evidence" value="ECO:0007669"/>
    <property type="project" value="TreeGrafter"/>
</dbReference>
<sequence length="571" mass="65248">MGRENIVFRPFLAKFGVVVALSFAGFLYSRLKTRKIKRYLPSPSFLRVPDCFLDIDSRGNDLHKDMLPTPEPEEMSMQRTSVDNGSFDLSPSKQHGGDVFLSPEYSDNVGTSPKLETETPMLDLEDSRGFRSAEKDDYEQEIKYLRNMVRVLSERERNLEIQLLEYYGLKEQETAVLELQNQLKMNKMEAKFFAHKIESLQSDNQRLEAQVADRARVIEELEAARSKIKVFKKKLRQDAEQSREQILSLQKRVVRLQEQELKAAATNQDSQSNLQKLKALEAEAEELRESNRRLQTENSELSKKLQPVQINADSVSYNPEAEQTEASNDLRQENQELTKQIEKLRAEKSADVEELEYMRWINACLRHELKHYQPRAGKTARDLSKSLSPRSEERAKKLILEYAKAEGSIGEKGMINNPDFDFDQWLHSSSQASISTDYSSGENSSASKPANKTKFFKKLRRLLRGKDTSKTDEDADSPTPTSKSPSATSLDIPRRSTKDPEKFRRNSDFGSYGFNRLMLGKDDLELPIETPKTYQDSNAISKSDLLKFAEVLKQPAPKPGKAKIQKAASIK</sequence>
<evidence type="ECO:0000313" key="5">
    <source>
        <dbReference type="Proteomes" id="UP001165190"/>
    </source>
</evidence>
<evidence type="ECO:0008006" key="6">
    <source>
        <dbReference type="Google" id="ProtNLM"/>
    </source>
</evidence>
<keyword evidence="3" id="KW-0472">Membrane</keyword>
<feature type="transmembrane region" description="Helical" evidence="3">
    <location>
        <begin position="6"/>
        <end position="28"/>
    </location>
</feature>
<keyword evidence="5" id="KW-1185">Reference proteome</keyword>
<dbReference type="InterPro" id="IPR040265">
    <property type="entry name" value="CHUP1/IPGA1-like"/>
</dbReference>
<protein>
    <recommendedName>
        <fullName evidence="6">Protein CHUP1, chloroplastic</fullName>
    </recommendedName>
</protein>
<dbReference type="PANTHER" id="PTHR31342">
    <property type="entry name" value="PROTEIN CHUP1, CHLOROPLASTIC"/>
    <property type="match status" value="1"/>
</dbReference>
<dbReference type="AlphaFoldDB" id="A0A9W7LQ40"/>
<gene>
    <name evidence="4" type="ORF">HRI_000974500</name>
</gene>
<evidence type="ECO:0000256" key="2">
    <source>
        <dbReference type="SAM" id="MobiDB-lite"/>
    </source>
</evidence>
<feature type="compositionally biased region" description="Low complexity" evidence="2">
    <location>
        <begin position="477"/>
        <end position="489"/>
    </location>
</feature>
<organism evidence="4 5">
    <name type="scientific">Hibiscus trionum</name>
    <name type="common">Flower of an hour</name>
    <dbReference type="NCBI Taxonomy" id="183268"/>
    <lineage>
        <taxon>Eukaryota</taxon>
        <taxon>Viridiplantae</taxon>
        <taxon>Streptophyta</taxon>
        <taxon>Embryophyta</taxon>
        <taxon>Tracheophyta</taxon>
        <taxon>Spermatophyta</taxon>
        <taxon>Magnoliopsida</taxon>
        <taxon>eudicotyledons</taxon>
        <taxon>Gunneridae</taxon>
        <taxon>Pentapetalae</taxon>
        <taxon>rosids</taxon>
        <taxon>malvids</taxon>
        <taxon>Malvales</taxon>
        <taxon>Malvaceae</taxon>
        <taxon>Malvoideae</taxon>
        <taxon>Hibiscus</taxon>
    </lineage>
</organism>
<evidence type="ECO:0000256" key="3">
    <source>
        <dbReference type="SAM" id="Phobius"/>
    </source>
</evidence>